<dbReference type="RefSeq" id="WP_089769928.1">
    <property type="nucleotide sequence ID" value="NZ_FNWX01000017.1"/>
</dbReference>
<sequence length="89" mass="9770">MKSLIIIGIILFGLGGLLFYLNDMAVDLRVVYGSLCGIGIGLILGGLVGYISKGSAVKDAQIRRELKQLQQEKAELEKQKVQNDITRTY</sequence>
<dbReference type="EMBL" id="FNWX01000017">
    <property type="protein sequence ID" value="SEH64463.1"/>
    <property type="molecule type" value="Genomic_DNA"/>
</dbReference>
<dbReference type="Proteomes" id="UP000198555">
    <property type="component" value="Unassembled WGS sequence"/>
</dbReference>
<keyword evidence="4" id="KW-1185">Reference proteome</keyword>
<keyword evidence="1" id="KW-0175">Coiled coil</keyword>
<keyword evidence="2" id="KW-1133">Transmembrane helix</keyword>
<feature type="coiled-coil region" evidence="1">
    <location>
        <begin position="59"/>
        <end position="86"/>
    </location>
</feature>
<reference evidence="4" key="1">
    <citation type="submission" date="2016-10" db="EMBL/GenBank/DDBJ databases">
        <authorList>
            <person name="Varghese N."/>
            <person name="Submissions S."/>
        </authorList>
    </citation>
    <scope>NUCLEOTIDE SEQUENCE [LARGE SCALE GENOMIC DNA]</scope>
    <source>
        <strain evidence="4">DSM 19326</strain>
    </source>
</reference>
<feature type="transmembrane region" description="Helical" evidence="2">
    <location>
        <begin position="5"/>
        <end position="22"/>
    </location>
</feature>
<evidence type="ECO:0008006" key="5">
    <source>
        <dbReference type="Google" id="ProtNLM"/>
    </source>
</evidence>
<accession>A0A1H6JZ82</accession>
<keyword evidence="2" id="KW-0472">Membrane</keyword>
<keyword evidence="2" id="KW-0812">Transmembrane</keyword>
<protein>
    <recommendedName>
        <fullName evidence="5">DUF1049 domain-containing protein</fullName>
    </recommendedName>
</protein>
<dbReference type="STRING" id="420404.SAMN05421793_11730"/>
<dbReference type="AlphaFoldDB" id="A0A1H6JZ82"/>
<gene>
    <name evidence="3" type="ORF">SAMN05421793_11730</name>
</gene>
<proteinExistence type="predicted"/>
<organism evidence="3 4">
    <name type="scientific">Epilithonimonas hominis</name>
    <dbReference type="NCBI Taxonomy" id="420404"/>
    <lineage>
        <taxon>Bacteria</taxon>
        <taxon>Pseudomonadati</taxon>
        <taxon>Bacteroidota</taxon>
        <taxon>Flavobacteriia</taxon>
        <taxon>Flavobacteriales</taxon>
        <taxon>Weeksellaceae</taxon>
        <taxon>Chryseobacterium group</taxon>
        <taxon>Epilithonimonas</taxon>
    </lineage>
</organism>
<feature type="transmembrane region" description="Helical" evidence="2">
    <location>
        <begin position="28"/>
        <end position="51"/>
    </location>
</feature>
<evidence type="ECO:0000256" key="1">
    <source>
        <dbReference type="SAM" id="Coils"/>
    </source>
</evidence>
<name>A0A1H6JZ82_9FLAO</name>
<evidence type="ECO:0000256" key="2">
    <source>
        <dbReference type="SAM" id="Phobius"/>
    </source>
</evidence>
<evidence type="ECO:0000313" key="4">
    <source>
        <dbReference type="Proteomes" id="UP000198555"/>
    </source>
</evidence>
<evidence type="ECO:0000313" key="3">
    <source>
        <dbReference type="EMBL" id="SEH64463.1"/>
    </source>
</evidence>